<dbReference type="Pfam" id="PF10502">
    <property type="entry name" value="Peptidase_S26"/>
    <property type="match status" value="1"/>
</dbReference>
<evidence type="ECO:0000256" key="7">
    <source>
        <dbReference type="RuleBase" id="RU003993"/>
    </source>
</evidence>
<organism evidence="10">
    <name type="scientific">uncultured marine bacterium 580</name>
    <dbReference type="NCBI Taxonomy" id="257400"/>
    <lineage>
        <taxon>Bacteria</taxon>
        <taxon>environmental samples</taxon>
    </lineage>
</organism>
<dbReference type="EMBL" id="AY458647">
    <property type="protein sequence ID" value="AAR38230.1"/>
    <property type="molecule type" value="Genomic_DNA"/>
</dbReference>
<comment type="similarity">
    <text evidence="2 8">Belongs to the peptidase S26 family.</text>
</comment>
<dbReference type="PRINTS" id="PR00727">
    <property type="entry name" value="LEADERPTASE"/>
</dbReference>
<dbReference type="PANTHER" id="PTHR43390:SF1">
    <property type="entry name" value="CHLOROPLAST PROCESSING PEPTIDASE"/>
    <property type="match status" value="1"/>
</dbReference>
<feature type="active site" evidence="6">
    <location>
        <position position="124"/>
    </location>
</feature>
<feature type="active site" evidence="6">
    <location>
        <position position="69"/>
    </location>
</feature>
<dbReference type="MEROPS" id="S26.001"/>
<dbReference type="EC" id="3.4.21.89" evidence="3 7"/>
<feature type="transmembrane region" description="Helical" evidence="7">
    <location>
        <begin position="38"/>
        <end position="59"/>
    </location>
</feature>
<evidence type="ECO:0000256" key="4">
    <source>
        <dbReference type="ARBA" id="ARBA00022670"/>
    </source>
</evidence>
<evidence type="ECO:0000259" key="9">
    <source>
        <dbReference type="Pfam" id="PF10502"/>
    </source>
</evidence>
<comment type="caution">
    <text evidence="8">Lacks conserved residue(s) required for the propagation of feature annotation.</text>
</comment>
<dbReference type="PROSITE" id="PS00501">
    <property type="entry name" value="SPASE_I_1"/>
    <property type="match status" value="1"/>
</dbReference>
<evidence type="ECO:0000256" key="5">
    <source>
        <dbReference type="ARBA" id="ARBA00022801"/>
    </source>
</evidence>
<keyword evidence="7" id="KW-0472">Membrane</keyword>
<reference evidence="10" key="1">
    <citation type="submission" date="2003-11" db="EMBL/GenBank/DDBJ databases">
        <authorList>
            <person name="Heidelberg J.F."/>
            <person name="Eisen J.A."/>
            <person name="Nelson W.C."/>
            <person name="DeLong E.F."/>
        </authorList>
    </citation>
    <scope>NUCLEOTIDE SEQUENCE</scope>
</reference>
<dbReference type="PANTHER" id="PTHR43390">
    <property type="entry name" value="SIGNAL PEPTIDASE I"/>
    <property type="match status" value="1"/>
</dbReference>
<dbReference type="PROSITE" id="PS00760">
    <property type="entry name" value="SPASE_I_2"/>
    <property type="match status" value="1"/>
</dbReference>
<name>Q6SFI7_9BACT</name>
<keyword evidence="7" id="KW-0812">Transmembrane</keyword>
<dbReference type="CDD" id="cd06530">
    <property type="entry name" value="S26_SPase_I"/>
    <property type="match status" value="1"/>
</dbReference>
<dbReference type="InterPro" id="IPR019533">
    <property type="entry name" value="Peptidase_S26"/>
</dbReference>
<evidence type="ECO:0000256" key="8">
    <source>
        <dbReference type="RuleBase" id="RU362042"/>
    </source>
</evidence>
<dbReference type="Gene3D" id="2.10.109.10">
    <property type="entry name" value="Umud Fragment, subunit A"/>
    <property type="match status" value="1"/>
</dbReference>
<feature type="domain" description="Peptidase S26" evidence="9">
    <location>
        <begin position="39"/>
        <end position="233"/>
    </location>
</feature>
<keyword evidence="4 7" id="KW-0645">Protease</keyword>
<evidence type="ECO:0000256" key="6">
    <source>
        <dbReference type="PIRSR" id="PIRSR600223-1"/>
    </source>
</evidence>
<evidence type="ECO:0000313" key="10">
    <source>
        <dbReference type="EMBL" id="AAR38230.1"/>
    </source>
</evidence>
<dbReference type="InterPro" id="IPR019757">
    <property type="entry name" value="Pept_S26A_signal_pept_1_Lys-AS"/>
</dbReference>
<reference evidence="10" key="2">
    <citation type="submission" date="2003-12" db="EMBL/GenBank/DDBJ databases">
        <title>Monterey Bay Coastal Ocean Microbial Observatory environmental clone sequencing.</title>
        <authorList>
            <person name="DeLong E.F."/>
        </authorList>
    </citation>
    <scope>NUCLEOTIDE SEQUENCE</scope>
</reference>
<keyword evidence="5 7" id="KW-0378">Hydrolase</keyword>
<dbReference type="InterPro" id="IPR019756">
    <property type="entry name" value="Pept_S26A_signal_pept_1_Ser-AS"/>
</dbReference>
<dbReference type="InterPro" id="IPR036286">
    <property type="entry name" value="LexA/Signal_pep-like_sf"/>
</dbReference>
<dbReference type="AlphaFoldDB" id="Q6SFI7"/>
<dbReference type="PROSITE" id="PS00761">
    <property type="entry name" value="SPASE_I_3"/>
    <property type="match status" value="1"/>
</dbReference>
<evidence type="ECO:0000256" key="1">
    <source>
        <dbReference type="ARBA" id="ARBA00000677"/>
    </source>
</evidence>
<dbReference type="GO" id="GO:0004252">
    <property type="term" value="F:serine-type endopeptidase activity"/>
    <property type="evidence" value="ECO:0007669"/>
    <property type="project" value="InterPro"/>
</dbReference>
<gene>
    <name evidence="10" type="primary">lepB</name>
    <name evidence="10" type="ORF">MBMO_EBAC000-36A07.75</name>
</gene>
<protein>
    <recommendedName>
        <fullName evidence="3 7">Signal peptidase I</fullName>
        <ecNumber evidence="3 7">3.4.21.89</ecNumber>
    </recommendedName>
</protein>
<dbReference type="GO" id="GO:0016020">
    <property type="term" value="C:membrane"/>
    <property type="evidence" value="ECO:0007669"/>
    <property type="project" value="UniProtKB-SubCell"/>
</dbReference>
<dbReference type="SUPFAM" id="SSF51306">
    <property type="entry name" value="LexA/Signal peptidase"/>
    <property type="match status" value="1"/>
</dbReference>
<sequence length="247" mass="27950">MIFALILMSVTGLTGLIYLLDALYFAKKRIKGQKESIIIEYSKSFFPVLLAVFVIRSFIVEPFKIPSGSMMPTLVAGDFIAVNKFSYGVRFPVINTVLIPNGIPERGDVVVFHYPRDTSIDYIKRVVGLPGDKINYENKKLFINDKLVPHVFEKNYEYMMNDNYRVPAKEFSETLGEVSHSILIHNVEGETGSFVVPEGNYFVMGDNRDNSSDSRVWGFVSEDLLVGKAFIIWLNLSEPSRIGDTIK</sequence>
<dbReference type="NCBIfam" id="TIGR02227">
    <property type="entry name" value="sigpep_I_bact"/>
    <property type="match status" value="1"/>
</dbReference>
<comment type="catalytic activity">
    <reaction evidence="1 7">
        <text>Cleavage of hydrophobic, N-terminal signal or leader sequences from secreted and periplasmic proteins.</text>
        <dbReference type="EC" id="3.4.21.89"/>
    </reaction>
</comment>
<keyword evidence="7" id="KW-1133">Transmembrane helix</keyword>
<dbReference type="GO" id="GO:0006465">
    <property type="term" value="P:signal peptide processing"/>
    <property type="evidence" value="ECO:0007669"/>
    <property type="project" value="InterPro"/>
</dbReference>
<comment type="subcellular location">
    <subcellularLocation>
        <location evidence="8">Membrane</location>
        <topology evidence="8">Single-pass type II membrane protein</topology>
    </subcellularLocation>
</comment>
<dbReference type="InterPro" id="IPR019758">
    <property type="entry name" value="Pept_S26A_signal_pept_1_CS"/>
</dbReference>
<feature type="transmembrane region" description="Helical" evidence="7">
    <location>
        <begin position="6"/>
        <end position="26"/>
    </location>
</feature>
<accession>Q6SFI7</accession>
<proteinExistence type="inferred from homology"/>
<dbReference type="GO" id="GO:0009003">
    <property type="term" value="F:signal peptidase activity"/>
    <property type="evidence" value="ECO:0007669"/>
    <property type="project" value="UniProtKB-EC"/>
</dbReference>
<evidence type="ECO:0000256" key="2">
    <source>
        <dbReference type="ARBA" id="ARBA00009370"/>
    </source>
</evidence>
<evidence type="ECO:0000256" key="3">
    <source>
        <dbReference type="ARBA" id="ARBA00013208"/>
    </source>
</evidence>
<dbReference type="InterPro" id="IPR000223">
    <property type="entry name" value="Pept_S26A_signal_pept_1"/>
</dbReference>